<evidence type="ECO:0000256" key="2">
    <source>
        <dbReference type="ARBA" id="ARBA00022692"/>
    </source>
</evidence>
<organism evidence="6 7">
    <name type="scientific">Lederbergia graminis</name>
    <dbReference type="NCBI Taxonomy" id="735518"/>
    <lineage>
        <taxon>Bacteria</taxon>
        <taxon>Bacillati</taxon>
        <taxon>Bacillota</taxon>
        <taxon>Bacilli</taxon>
        <taxon>Bacillales</taxon>
        <taxon>Bacillaceae</taxon>
        <taxon>Lederbergia</taxon>
    </lineage>
</organism>
<keyword evidence="3 5" id="KW-1133">Transmembrane helix</keyword>
<evidence type="ECO:0000313" key="6">
    <source>
        <dbReference type="EMBL" id="MFC5466173.1"/>
    </source>
</evidence>
<evidence type="ECO:0000256" key="1">
    <source>
        <dbReference type="ARBA" id="ARBA00004141"/>
    </source>
</evidence>
<dbReference type="RefSeq" id="WP_382353782.1">
    <property type="nucleotide sequence ID" value="NZ_JBHSMC010000021.1"/>
</dbReference>
<protein>
    <submittedName>
        <fullName evidence="6">DoxX family protein</fullName>
    </submittedName>
</protein>
<evidence type="ECO:0000256" key="4">
    <source>
        <dbReference type="ARBA" id="ARBA00023136"/>
    </source>
</evidence>
<dbReference type="InterPro" id="IPR032808">
    <property type="entry name" value="DoxX"/>
</dbReference>
<feature type="transmembrane region" description="Helical" evidence="5">
    <location>
        <begin position="95"/>
        <end position="112"/>
    </location>
</feature>
<evidence type="ECO:0000256" key="5">
    <source>
        <dbReference type="SAM" id="Phobius"/>
    </source>
</evidence>
<dbReference type="EMBL" id="JBHSMC010000021">
    <property type="protein sequence ID" value="MFC5466173.1"/>
    <property type="molecule type" value="Genomic_DNA"/>
</dbReference>
<reference evidence="7" key="1">
    <citation type="journal article" date="2019" name="Int. J. Syst. Evol. Microbiol.">
        <title>The Global Catalogue of Microorganisms (GCM) 10K type strain sequencing project: providing services to taxonomists for standard genome sequencing and annotation.</title>
        <authorList>
            <consortium name="The Broad Institute Genomics Platform"/>
            <consortium name="The Broad Institute Genome Sequencing Center for Infectious Disease"/>
            <person name="Wu L."/>
            <person name="Ma J."/>
        </authorList>
    </citation>
    <scope>NUCLEOTIDE SEQUENCE [LARGE SCALE GENOMIC DNA]</scope>
    <source>
        <strain evidence="7">CGMCC 1.12237</strain>
    </source>
</reference>
<dbReference type="Proteomes" id="UP001596147">
    <property type="component" value="Unassembled WGS sequence"/>
</dbReference>
<sequence length="113" mass="12921">MSITIVLKGILIFMFVMLGIQKIVGHPMQVEIFNNLKLPQWFRIVTGWVQLVGVLLLVIGFWINWMNVFAGIWLGITMFGAFLSHLRIKDPIGKSMPAFVFCIISFVLVFVSY</sequence>
<proteinExistence type="predicted"/>
<comment type="subcellular location">
    <subcellularLocation>
        <location evidence="1">Membrane</location>
        <topology evidence="1">Multi-pass membrane protein</topology>
    </subcellularLocation>
</comment>
<feature type="transmembrane region" description="Helical" evidence="5">
    <location>
        <begin position="69"/>
        <end position="88"/>
    </location>
</feature>
<dbReference type="Pfam" id="PF13564">
    <property type="entry name" value="DoxX_2"/>
    <property type="match status" value="1"/>
</dbReference>
<keyword evidence="7" id="KW-1185">Reference proteome</keyword>
<keyword evidence="4 5" id="KW-0472">Membrane</keyword>
<accession>A0ABW0LKH3</accession>
<feature type="transmembrane region" description="Helical" evidence="5">
    <location>
        <begin position="45"/>
        <end position="63"/>
    </location>
</feature>
<comment type="caution">
    <text evidence="6">The sequence shown here is derived from an EMBL/GenBank/DDBJ whole genome shotgun (WGS) entry which is preliminary data.</text>
</comment>
<feature type="transmembrane region" description="Helical" evidence="5">
    <location>
        <begin position="6"/>
        <end position="24"/>
    </location>
</feature>
<gene>
    <name evidence="6" type="ORF">ACFPM4_15685</name>
</gene>
<keyword evidence="2 5" id="KW-0812">Transmembrane</keyword>
<evidence type="ECO:0000313" key="7">
    <source>
        <dbReference type="Proteomes" id="UP001596147"/>
    </source>
</evidence>
<name>A0ABW0LKH3_9BACI</name>
<evidence type="ECO:0000256" key="3">
    <source>
        <dbReference type="ARBA" id="ARBA00022989"/>
    </source>
</evidence>